<dbReference type="AlphaFoldDB" id="A0AAW1YM71"/>
<protein>
    <submittedName>
        <fullName evidence="2">Uncharacterized protein</fullName>
    </submittedName>
</protein>
<proteinExistence type="predicted"/>
<feature type="compositionally biased region" description="Gly residues" evidence="1">
    <location>
        <begin position="189"/>
        <end position="198"/>
    </location>
</feature>
<feature type="compositionally biased region" description="Polar residues" evidence="1">
    <location>
        <begin position="65"/>
        <end position="77"/>
    </location>
</feature>
<gene>
    <name evidence="2" type="ORF">M0R45_005191</name>
</gene>
<feature type="region of interest" description="Disordered" evidence="1">
    <location>
        <begin position="57"/>
        <end position="77"/>
    </location>
</feature>
<comment type="caution">
    <text evidence="2">The sequence shown here is derived from an EMBL/GenBank/DDBJ whole genome shotgun (WGS) entry which is preliminary data.</text>
</comment>
<keyword evidence="3" id="KW-1185">Reference proteome</keyword>
<feature type="region of interest" description="Disordered" evidence="1">
    <location>
        <begin position="1"/>
        <end position="21"/>
    </location>
</feature>
<organism evidence="2 3">
    <name type="scientific">Rubus argutus</name>
    <name type="common">Southern blackberry</name>
    <dbReference type="NCBI Taxonomy" id="59490"/>
    <lineage>
        <taxon>Eukaryota</taxon>
        <taxon>Viridiplantae</taxon>
        <taxon>Streptophyta</taxon>
        <taxon>Embryophyta</taxon>
        <taxon>Tracheophyta</taxon>
        <taxon>Spermatophyta</taxon>
        <taxon>Magnoliopsida</taxon>
        <taxon>eudicotyledons</taxon>
        <taxon>Gunneridae</taxon>
        <taxon>Pentapetalae</taxon>
        <taxon>rosids</taxon>
        <taxon>fabids</taxon>
        <taxon>Rosales</taxon>
        <taxon>Rosaceae</taxon>
        <taxon>Rosoideae</taxon>
        <taxon>Rosoideae incertae sedis</taxon>
        <taxon>Rubus</taxon>
    </lineage>
</organism>
<dbReference type="EMBL" id="JBEDUW010000001">
    <property type="protein sequence ID" value="KAK9949674.1"/>
    <property type="molecule type" value="Genomic_DNA"/>
</dbReference>
<dbReference type="Proteomes" id="UP001457282">
    <property type="component" value="Unassembled WGS sequence"/>
</dbReference>
<name>A0AAW1YM71_RUBAR</name>
<feature type="compositionally biased region" description="Polar residues" evidence="1">
    <location>
        <begin position="1"/>
        <end position="12"/>
    </location>
</feature>
<accession>A0AAW1YM71</accession>
<evidence type="ECO:0000313" key="2">
    <source>
        <dbReference type="EMBL" id="KAK9949674.1"/>
    </source>
</evidence>
<reference evidence="2 3" key="1">
    <citation type="journal article" date="2023" name="G3 (Bethesda)">
        <title>A chromosome-length genome assembly and annotation of blackberry (Rubus argutus, cv. 'Hillquist').</title>
        <authorList>
            <person name="Bruna T."/>
            <person name="Aryal R."/>
            <person name="Dudchenko O."/>
            <person name="Sargent D.J."/>
            <person name="Mead D."/>
            <person name="Buti M."/>
            <person name="Cavallini A."/>
            <person name="Hytonen T."/>
            <person name="Andres J."/>
            <person name="Pham M."/>
            <person name="Weisz D."/>
            <person name="Mascagni F."/>
            <person name="Usai G."/>
            <person name="Natali L."/>
            <person name="Bassil N."/>
            <person name="Fernandez G.E."/>
            <person name="Lomsadze A."/>
            <person name="Armour M."/>
            <person name="Olukolu B."/>
            <person name="Poorten T."/>
            <person name="Britton C."/>
            <person name="Davik J."/>
            <person name="Ashrafi H."/>
            <person name="Aiden E.L."/>
            <person name="Borodovsky M."/>
            <person name="Worthington M."/>
        </authorList>
    </citation>
    <scope>NUCLEOTIDE SEQUENCE [LARGE SCALE GENOMIC DNA]</scope>
    <source>
        <strain evidence="2">PI 553951</strain>
    </source>
</reference>
<evidence type="ECO:0000313" key="3">
    <source>
        <dbReference type="Proteomes" id="UP001457282"/>
    </source>
</evidence>
<sequence>MERKGTSASQPPVANARKYEPSSGYLIRRALSSLRVGGSSTVVHEHHDYSNSIVNSRGKEREIHTSSLSNTNPNPMQPNSVFGSFMVGTASSTISSMPPHPGHGILGCSPPNPAMVSWAGRAVGNQARAKPPTSTNVEFLMGRFPKAPHVQQQRERDYQREKLALATQEAKGWPSVYTLFPPPPPQDFGGKGKFGDGGNDSNDPYYPLPAHFIIMDDFS</sequence>
<evidence type="ECO:0000256" key="1">
    <source>
        <dbReference type="SAM" id="MobiDB-lite"/>
    </source>
</evidence>
<feature type="region of interest" description="Disordered" evidence="1">
    <location>
        <begin position="174"/>
        <end position="202"/>
    </location>
</feature>